<evidence type="ECO:0000256" key="1">
    <source>
        <dbReference type="ARBA" id="ARBA00022723"/>
    </source>
</evidence>
<dbReference type="EMBL" id="FN657144">
    <property type="protein sequence ID" value="CBY42421.1"/>
    <property type="molecule type" value="Genomic_DNA"/>
</dbReference>
<dbReference type="InterPro" id="IPR001841">
    <property type="entry name" value="Znf_RING"/>
</dbReference>
<organism evidence="8">
    <name type="scientific">Oikopleura dioica</name>
    <name type="common">Tunicate</name>
    <dbReference type="NCBI Taxonomy" id="34765"/>
    <lineage>
        <taxon>Eukaryota</taxon>
        <taxon>Metazoa</taxon>
        <taxon>Chordata</taxon>
        <taxon>Tunicata</taxon>
        <taxon>Appendicularia</taxon>
        <taxon>Copelata</taxon>
        <taxon>Oikopleuridae</taxon>
        <taxon>Oikopleura</taxon>
    </lineage>
</organism>
<dbReference type="PANTHER" id="PTHR23059">
    <property type="entry name" value="CYSTEINE AND HISTIDINE-RICH PROTEIN 1"/>
    <property type="match status" value="1"/>
</dbReference>
<dbReference type="GO" id="GO:0008270">
    <property type="term" value="F:zinc ion binding"/>
    <property type="evidence" value="ECO:0007669"/>
    <property type="project" value="UniProtKB-KW"/>
</dbReference>
<proteinExistence type="inferred from homology"/>
<evidence type="ECO:0000259" key="7">
    <source>
        <dbReference type="PROSITE" id="PS50089"/>
    </source>
</evidence>
<keyword evidence="2 5" id="KW-0863">Zinc-finger</keyword>
<name>E4Z3Z3_OIKDI</name>
<dbReference type="Gene3D" id="3.30.40.10">
    <property type="entry name" value="Zinc/RING finger domain, C3HC4 (zinc finger)"/>
    <property type="match status" value="1"/>
</dbReference>
<feature type="domain" description="RING-type" evidence="7">
    <location>
        <begin position="48"/>
        <end position="93"/>
    </location>
</feature>
<feature type="compositionally biased region" description="Polar residues" evidence="6">
    <location>
        <begin position="8"/>
        <end position="20"/>
    </location>
</feature>
<evidence type="ECO:0000256" key="4">
    <source>
        <dbReference type="ARBA" id="ARBA00034319"/>
    </source>
</evidence>
<dbReference type="SUPFAM" id="SSF57850">
    <property type="entry name" value="RING/U-box"/>
    <property type="match status" value="1"/>
</dbReference>
<sequence>MADLEIQETLSQVSENSTKPENSRKRARVEDENSPEEMMEKITRHCSCTVCLDVPAVALYQCKNGHLMCFTCLNHLLADARLKEEQPNCPNCRCEI</sequence>
<feature type="compositionally biased region" description="Basic and acidic residues" evidence="6">
    <location>
        <begin position="21"/>
        <end position="31"/>
    </location>
</feature>
<dbReference type="GO" id="GO:0005634">
    <property type="term" value="C:nucleus"/>
    <property type="evidence" value="ECO:0007669"/>
    <property type="project" value="TreeGrafter"/>
</dbReference>
<dbReference type="InterPro" id="IPR039338">
    <property type="entry name" value="ZFTRAF1"/>
</dbReference>
<feature type="region of interest" description="Disordered" evidence="6">
    <location>
        <begin position="1"/>
        <end position="36"/>
    </location>
</feature>
<evidence type="ECO:0000313" key="8">
    <source>
        <dbReference type="EMBL" id="CBY42421.1"/>
    </source>
</evidence>
<dbReference type="PROSITE" id="PS50089">
    <property type="entry name" value="ZF_RING_2"/>
    <property type="match status" value="1"/>
</dbReference>
<accession>E4Z3Z3</accession>
<dbReference type="AlphaFoldDB" id="E4Z3Z3"/>
<evidence type="ECO:0000256" key="2">
    <source>
        <dbReference type="ARBA" id="ARBA00022771"/>
    </source>
</evidence>
<comment type="similarity">
    <text evidence="4">Belongs to the ZFTRAF1 family.</text>
</comment>
<dbReference type="Pfam" id="PF00097">
    <property type="entry name" value="zf-C3HC4"/>
    <property type="match status" value="1"/>
</dbReference>
<keyword evidence="1" id="KW-0479">Metal-binding</keyword>
<reference evidence="8" key="1">
    <citation type="journal article" date="2010" name="Science">
        <title>Plasticity of animal genome architecture unmasked by rapid evolution of a pelagic tunicate.</title>
        <authorList>
            <person name="Denoeud F."/>
            <person name="Henriet S."/>
            <person name="Mungpakdee S."/>
            <person name="Aury J.M."/>
            <person name="Da Silva C."/>
            <person name="Brinkmann H."/>
            <person name="Mikhaleva J."/>
            <person name="Olsen L.C."/>
            <person name="Jubin C."/>
            <person name="Canestro C."/>
            <person name="Bouquet J.M."/>
            <person name="Danks G."/>
            <person name="Poulain J."/>
            <person name="Campsteijn C."/>
            <person name="Adamski M."/>
            <person name="Cross I."/>
            <person name="Yadetie F."/>
            <person name="Muffato M."/>
            <person name="Louis A."/>
            <person name="Butcher S."/>
            <person name="Tsagkogeorga G."/>
            <person name="Konrad A."/>
            <person name="Singh S."/>
            <person name="Jensen M.F."/>
            <person name="Cong E.H."/>
            <person name="Eikeseth-Otteraa H."/>
            <person name="Noel B."/>
            <person name="Anthouard V."/>
            <person name="Porcel B.M."/>
            <person name="Kachouri-Lafond R."/>
            <person name="Nishino A."/>
            <person name="Ugolini M."/>
            <person name="Chourrout P."/>
            <person name="Nishida H."/>
            <person name="Aasland R."/>
            <person name="Huzurbazar S."/>
            <person name="Westhof E."/>
            <person name="Delsuc F."/>
            <person name="Lehrach H."/>
            <person name="Reinhardt R."/>
            <person name="Weissenbach J."/>
            <person name="Roy S.W."/>
            <person name="Artiguenave F."/>
            <person name="Postlethwait J.H."/>
            <person name="Manak J.R."/>
            <person name="Thompson E.M."/>
            <person name="Jaillon O."/>
            <person name="Du Pasquier L."/>
            <person name="Boudinot P."/>
            <person name="Liberles D.A."/>
            <person name="Volff J.N."/>
            <person name="Philippe H."/>
            <person name="Lenhard B."/>
            <person name="Roest Crollius H."/>
            <person name="Wincker P."/>
            <person name="Chourrout D."/>
        </authorList>
    </citation>
    <scope>NUCLEOTIDE SEQUENCE [LARGE SCALE GENOMIC DNA]</scope>
</reference>
<gene>
    <name evidence="8" type="ORF">GSOID_T00026109001</name>
</gene>
<protein>
    <recommendedName>
        <fullName evidence="7">RING-type domain-containing protein</fullName>
    </recommendedName>
</protein>
<dbReference type="InterPro" id="IPR018957">
    <property type="entry name" value="Znf_C3HC4_RING-type"/>
</dbReference>
<dbReference type="Proteomes" id="UP000011014">
    <property type="component" value="Unassembled WGS sequence"/>
</dbReference>
<evidence type="ECO:0000256" key="3">
    <source>
        <dbReference type="ARBA" id="ARBA00022833"/>
    </source>
</evidence>
<dbReference type="InterPro" id="IPR013083">
    <property type="entry name" value="Znf_RING/FYVE/PHD"/>
</dbReference>
<dbReference type="PANTHER" id="PTHR23059:SF4">
    <property type="entry name" value="ZINC FINGER TRAF-TYPE-CONTAINING PROTEIN 1"/>
    <property type="match status" value="1"/>
</dbReference>
<keyword evidence="3" id="KW-0862">Zinc</keyword>
<evidence type="ECO:0000256" key="6">
    <source>
        <dbReference type="SAM" id="MobiDB-lite"/>
    </source>
</evidence>
<evidence type="ECO:0000256" key="5">
    <source>
        <dbReference type="PROSITE-ProRule" id="PRU00175"/>
    </source>
</evidence>
<feature type="non-terminal residue" evidence="8">
    <location>
        <position position="96"/>
    </location>
</feature>